<dbReference type="AlphaFoldDB" id="A0A2W1J9G6"/>
<dbReference type="OrthoDB" id="517878at2"/>
<evidence type="ECO:0000313" key="2">
    <source>
        <dbReference type="Proteomes" id="UP000248857"/>
    </source>
</evidence>
<keyword evidence="2" id="KW-1185">Reference proteome</keyword>
<evidence type="ECO:0000313" key="1">
    <source>
        <dbReference type="EMBL" id="PZD70923.1"/>
    </source>
</evidence>
<dbReference type="Pfam" id="PF14105">
    <property type="entry name" value="DUF4278"/>
    <property type="match status" value="1"/>
</dbReference>
<accession>A0A2W1J9G6</accession>
<reference evidence="1 2" key="1">
    <citation type="journal article" date="2018" name="Sci. Rep.">
        <title>A novel species of the marine cyanobacterium Acaryochloris with a unique pigment content and lifestyle.</title>
        <authorList>
            <person name="Partensky F."/>
            <person name="Six C."/>
            <person name="Ratin M."/>
            <person name="Garczarek L."/>
            <person name="Vaulot D."/>
            <person name="Probert I."/>
            <person name="Calteau A."/>
            <person name="Gourvil P."/>
            <person name="Marie D."/>
            <person name="Grebert T."/>
            <person name="Bouchier C."/>
            <person name="Le Panse S."/>
            <person name="Gachenot M."/>
            <person name="Rodriguez F."/>
            <person name="Garrido J.L."/>
        </authorList>
    </citation>
    <scope>NUCLEOTIDE SEQUENCE [LARGE SCALE GENOMIC DNA]</scope>
    <source>
        <strain evidence="1 2">RCC1774</strain>
    </source>
</reference>
<dbReference type="Proteomes" id="UP000248857">
    <property type="component" value="Unassembled WGS sequence"/>
</dbReference>
<evidence type="ECO:0008006" key="3">
    <source>
        <dbReference type="Google" id="ProtNLM"/>
    </source>
</evidence>
<comment type="caution">
    <text evidence="1">The sequence shown here is derived from an EMBL/GenBank/DDBJ whole genome shotgun (WGS) entry which is preliminary data.</text>
</comment>
<proteinExistence type="predicted"/>
<protein>
    <recommendedName>
        <fullName evidence="3">DUF4278 domain-containing protein</fullName>
    </recommendedName>
</protein>
<name>A0A2W1J9G6_9CYAN</name>
<organism evidence="1 2">
    <name type="scientific">Acaryochloris thomasi RCC1774</name>
    <dbReference type="NCBI Taxonomy" id="1764569"/>
    <lineage>
        <taxon>Bacteria</taxon>
        <taxon>Bacillati</taxon>
        <taxon>Cyanobacteriota</taxon>
        <taxon>Cyanophyceae</taxon>
        <taxon>Acaryochloridales</taxon>
        <taxon>Acaryochloridaceae</taxon>
        <taxon>Acaryochloris</taxon>
        <taxon>Acaryochloris thomasi</taxon>
    </lineage>
</organism>
<dbReference type="InterPro" id="IPR025458">
    <property type="entry name" value="DUF4278"/>
</dbReference>
<gene>
    <name evidence="1" type="ORF">C1752_08698</name>
</gene>
<sequence length="136" mass="15568">MQLKYRGVTYDYTPPDVNYGKQKEAGKYRGVAFPRHILHEFPVTKPEADLTYRGVEYRTAGQKQPAAAGCKSATDEARWLMMNHHRAIKQRQQSMLGRLTADIHMVADPTQYWNHIQGKVHPSFRATYDRSAAAMS</sequence>
<dbReference type="EMBL" id="PQWO01000025">
    <property type="protein sequence ID" value="PZD70923.1"/>
    <property type="molecule type" value="Genomic_DNA"/>
</dbReference>
<dbReference type="RefSeq" id="WP_110988588.1">
    <property type="nucleotide sequence ID" value="NZ_CAWNWM010000025.1"/>
</dbReference>